<accession>A0A6P7IJN6</accession>
<evidence type="ECO:0000259" key="21">
    <source>
        <dbReference type="PROSITE" id="PS50853"/>
    </source>
</evidence>
<feature type="compositionally biased region" description="Basic and acidic residues" evidence="17">
    <location>
        <begin position="876"/>
        <end position="894"/>
    </location>
</feature>
<name>A0A6P7IJN6_9TELE</name>
<dbReference type="PROSITE" id="PS50835">
    <property type="entry name" value="IG_LIKE"/>
    <property type="match status" value="6"/>
</dbReference>
<dbReference type="InParanoid" id="A0A6P7IJN6"/>
<evidence type="ECO:0000256" key="14">
    <source>
        <dbReference type="ARBA" id="ARBA00023319"/>
    </source>
</evidence>
<dbReference type="InterPro" id="IPR036116">
    <property type="entry name" value="FN3_sf"/>
</dbReference>
<proteinExistence type="inferred from homology"/>
<dbReference type="SMART" id="SM00409">
    <property type="entry name" value="IG"/>
    <property type="match status" value="6"/>
</dbReference>
<evidence type="ECO:0000256" key="5">
    <source>
        <dbReference type="ARBA" id="ARBA00022692"/>
    </source>
</evidence>
<feature type="domain" description="Fibronectin type-III" evidence="21">
    <location>
        <begin position="623"/>
        <end position="721"/>
    </location>
</feature>
<evidence type="ECO:0000256" key="3">
    <source>
        <dbReference type="ARBA" id="ARBA00008588"/>
    </source>
</evidence>
<dbReference type="InterPro" id="IPR026966">
    <property type="entry name" value="Neurofascin/L1/NrCAM_C"/>
</dbReference>
<dbReference type="PROSITE" id="PS50853">
    <property type="entry name" value="FN3"/>
    <property type="match status" value="5"/>
</dbReference>
<dbReference type="GO" id="GO:0098632">
    <property type="term" value="F:cell-cell adhesion mediator activity"/>
    <property type="evidence" value="ECO:0007669"/>
    <property type="project" value="TreeGrafter"/>
</dbReference>
<dbReference type="InterPro" id="IPR003599">
    <property type="entry name" value="Ig_sub"/>
</dbReference>
<dbReference type="Gene3D" id="2.60.40.10">
    <property type="entry name" value="Immunoglobulins"/>
    <property type="match status" value="11"/>
</dbReference>
<dbReference type="FunFam" id="2.60.40.10:FF:000367">
    <property type="entry name" value="Neural cell adhesion molecule L1-like protein"/>
    <property type="match status" value="1"/>
</dbReference>
<keyword evidence="4" id="KW-1003">Cell membrane</keyword>
<keyword evidence="10 18" id="KW-0472">Membrane</keyword>
<keyword evidence="13" id="KW-0966">Cell projection</keyword>
<dbReference type="GO" id="GO:0005886">
    <property type="term" value="C:plasma membrane"/>
    <property type="evidence" value="ECO:0007669"/>
    <property type="project" value="UniProtKB-SubCell"/>
</dbReference>
<evidence type="ECO:0000256" key="9">
    <source>
        <dbReference type="ARBA" id="ARBA00022989"/>
    </source>
</evidence>
<keyword evidence="9 18" id="KW-1133">Transmembrane helix</keyword>
<dbReference type="CDD" id="cd00063">
    <property type="entry name" value="FN3"/>
    <property type="match status" value="5"/>
</dbReference>
<sequence>MCVSQLRWMGYRGPCRPALPLILLLLLPLSSTPPFAQGAIHIPENYKLPNISQPPVLTSMPTSYTAFSKEDLSLSCDATGHPTPTFRWVKDGMAFGTERHGSGTWSDEDLIEPLELYEGNYSCFASNTLGTAMTQMMRIIVESQPVLLKQQKVQKKAYEGESIILSCHPPRSSTPPHIHWMDMKMVHIRRSERVMVGLDGNLYFANLLKEDSRDDYICHAQYQAARTILPATAVKLRVTPSNDIQGKRPHLLRPSGQRTQVQALRGQSVTLECIPKGLPTPTVEWRKKDGSLKETSGRVENFDRWLQFHSITQNDDGEYECRAFNSHGSVTHVFTITVEAAPYWVKEPQNLRYAPGETLRLDCQAEGIPTPTVTWRINGQPIIEVDPDPRRSVASGVLILRDMEFEDTAVYQCEATNKYGSILLNTFVHVIELPPQILSSDGVVYKVTEGGDIRMHCESFGSPRPHITWEGEDMVPLLSDPRVSLLTNGTIELSNVSHADSGVYSCTIEHSNISITANLEVFNRTVILMGPQDIRVLRGSSALLHCRFYKDPRQLDVQVVWKKDGHKLQESSTDDKYIVFENSTLKVADVQLDDTARYSCEVITNLGHVNATGSITVVAPPGPPQQLSLSNIEDHSLTLSWTPGPAHNSPIIEFIVEAQEMKHSEEGRRRWEEWKKVPGDFNQVQLTLHPFCTYSFRVIAVNELGKSRPSTPSERRETPPAVPDRNPTGVRSNSTDAGTLIVTWDEMDKRLQNGEDFQYKVSWRKADGTSVYWDSANTNSPPFLVNNTGTYTPFEIKVQAVNAVGEGPDAEPEIGHSGEDKPKEAPTGVSSIVMNSTVRVRWNEAQDVRGLLLGYKIYIQRLGPQHERTRRSLRIHQNEDRDNRAERGRERSTDSRVVTVSGMKTSEEVTGLRLFSRYSLQVTAFNSKGESPPSLPHHFSTPEGAPGPPASLWFESPTEKSLILYWTPPDETNGVLLGYMVQYHQEVESEERLLEMQIIRDPSVNHMVLENLDPSIYYTFKVTARTATGDGPPITRRGATLLDGVPPSNVTIVSGNTSLNLSWVPGERDRNHGFQILYLRKSAGGQWEESEVVNTTLGFYSLTGLQPGTQYHLKIMHENQTQWEDVTWTIGPVPSEMPGGFAAQGWLIGLISAIMLLVLILLILCLIKRSKGGKYAVKDKEDKEVDSEARPMKDETFGEYRSLESDGDEKRSDSQPSLCGDSKLGSDDSLAEYGDSVDIQFNEDGSFIGQYSGRGPVPHGNESSGPASPVNAVPPPPIAPSMSSILNRPS</sequence>
<evidence type="ECO:0000256" key="13">
    <source>
        <dbReference type="ARBA" id="ARBA00023273"/>
    </source>
</evidence>
<keyword evidence="22" id="KW-1185">Reference proteome</keyword>
<evidence type="ECO:0000256" key="16">
    <source>
        <dbReference type="ARBA" id="ARBA00074488"/>
    </source>
</evidence>
<evidence type="ECO:0000256" key="12">
    <source>
        <dbReference type="ARBA" id="ARBA00023180"/>
    </source>
</evidence>
<evidence type="ECO:0000256" key="18">
    <source>
        <dbReference type="SAM" id="Phobius"/>
    </source>
</evidence>
<feature type="region of interest" description="Disordered" evidence="17">
    <location>
        <begin position="1245"/>
        <end position="1290"/>
    </location>
</feature>
<feature type="domain" description="Ig-like" evidence="20">
    <location>
        <begin position="342"/>
        <end position="429"/>
    </location>
</feature>
<feature type="region of interest" description="Disordered" evidence="17">
    <location>
        <begin position="866"/>
        <end position="896"/>
    </location>
</feature>
<evidence type="ECO:0000256" key="8">
    <source>
        <dbReference type="ARBA" id="ARBA00022889"/>
    </source>
</evidence>
<dbReference type="FunFam" id="2.60.40.10:FF:000057">
    <property type="entry name" value="neural cell adhesion molecule L1"/>
    <property type="match status" value="1"/>
</dbReference>
<evidence type="ECO:0000256" key="19">
    <source>
        <dbReference type="SAM" id="SignalP"/>
    </source>
</evidence>
<dbReference type="FunFam" id="2.60.40.10:FF:000005">
    <property type="entry name" value="Neuronal cell adhesion molecule"/>
    <property type="match status" value="1"/>
</dbReference>
<feature type="domain" description="Fibronectin type-III" evidence="21">
    <location>
        <begin position="822"/>
        <end position="944"/>
    </location>
</feature>
<dbReference type="SMART" id="SM00408">
    <property type="entry name" value="IGc2"/>
    <property type="match status" value="5"/>
</dbReference>
<keyword evidence="12" id="KW-0325">Glycoprotein</keyword>
<dbReference type="InterPro" id="IPR003961">
    <property type="entry name" value="FN3_dom"/>
</dbReference>
<feature type="region of interest" description="Disordered" evidence="17">
    <location>
        <begin position="1177"/>
        <end position="1230"/>
    </location>
</feature>
<feature type="domain" description="Ig-like" evidence="20">
    <location>
        <begin position="145"/>
        <end position="229"/>
    </location>
</feature>
<feature type="compositionally biased region" description="Basic and acidic residues" evidence="17">
    <location>
        <begin position="1177"/>
        <end position="1213"/>
    </location>
</feature>
<keyword evidence="14" id="KW-0393">Immunoglobulin domain</keyword>
<feature type="domain" description="Fibronectin type-III" evidence="21">
    <location>
        <begin position="948"/>
        <end position="1044"/>
    </location>
</feature>
<dbReference type="InterPro" id="IPR003598">
    <property type="entry name" value="Ig_sub2"/>
</dbReference>
<evidence type="ECO:0000256" key="4">
    <source>
        <dbReference type="ARBA" id="ARBA00022475"/>
    </source>
</evidence>
<evidence type="ECO:0000259" key="20">
    <source>
        <dbReference type="PROSITE" id="PS50835"/>
    </source>
</evidence>
<feature type="domain" description="Fibronectin type-III" evidence="21">
    <location>
        <begin position="723"/>
        <end position="820"/>
    </location>
</feature>
<dbReference type="GO" id="GO:0007420">
    <property type="term" value="P:brain development"/>
    <property type="evidence" value="ECO:0007669"/>
    <property type="project" value="TreeGrafter"/>
</dbReference>
<dbReference type="Pfam" id="PF13882">
    <property type="entry name" value="Bravo_FIGEY"/>
    <property type="match status" value="1"/>
</dbReference>
<organism evidence="22 23">
    <name type="scientific">Parambassis ranga</name>
    <name type="common">Indian glassy fish</name>
    <dbReference type="NCBI Taxonomy" id="210632"/>
    <lineage>
        <taxon>Eukaryota</taxon>
        <taxon>Metazoa</taxon>
        <taxon>Chordata</taxon>
        <taxon>Craniata</taxon>
        <taxon>Vertebrata</taxon>
        <taxon>Euteleostomi</taxon>
        <taxon>Actinopterygii</taxon>
        <taxon>Neopterygii</taxon>
        <taxon>Teleostei</taxon>
        <taxon>Neoteleostei</taxon>
        <taxon>Acanthomorphata</taxon>
        <taxon>Ovalentaria</taxon>
        <taxon>Ambassidae</taxon>
        <taxon>Parambassis</taxon>
    </lineage>
</organism>
<dbReference type="FunFam" id="2.60.40.10:FF:002563">
    <property type="entry name" value="Neural cell adhesion molecule L1"/>
    <property type="match status" value="1"/>
</dbReference>
<keyword evidence="6 19" id="KW-0732">Signal</keyword>
<evidence type="ECO:0000256" key="7">
    <source>
        <dbReference type="ARBA" id="ARBA00022737"/>
    </source>
</evidence>
<dbReference type="GeneID" id="114438089"/>
<evidence type="ECO:0000256" key="1">
    <source>
        <dbReference type="ARBA" id="ARBA00004251"/>
    </source>
</evidence>
<dbReference type="InterPro" id="IPR036179">
    <property type="entry name" value="Ig-like_dom_sf"/>
</dbReference>
<feature type="domain" description="Fibronectin type-III" evidence="21">
    <location>
        <begin position="1046"/>
        <end position="1138"/>
    </location>
</feature>
<comment type="subcellular location">
    <subcellularLocation>
        <location evidence="1">Cell membrane</location>
        <topology evidence="1">Single-pass type I membrane protein</topology>
    </subcellularLocation>
    <subcellularLocation>
        <location evidence="2">Cell projection</location>
        <location evidence="2">Growth cone</location>
    </subcellularLocation>
</comment>
<feature type="transmembrane region" description="Helical" evidence="18">
    <location>
        <begin position="1146"/>
        <end position="1167"/>
    </location>
</feature>
<evidence type="ECO:0000256" key="11">
    <source>
        <dbReference type="ARBA" id="ARBA00023157"/>
    </source>
</evidence>
<dbReference type="Pfam" id="PF07679">
    <property type="entry name" value="I-set"/>
    <property type="match status" value="2"/>
</dbReference>
<dbReference type="GO" id="GO:0007411">
    <property type="term" value="P:axon guidance"/>
    <property type="evidence" value="ECO:0007669"/>
    <property type="project" value="TreeGrafter"/>
</dbReference>
<dbReference type="SUPFAM" id="SSF48726">
    <property type="entry name" value="Immunoglobulin"/>
    <property type="match status" value="6"/>
</dbReference>
<feature type="region of interest" description="Disordered" evidence="17">
    <location>
        <begin position="706"/>
        <end position="736"/>
    </location>
</feature>
<evidence type="ECO:0000256" key="10">
    <source>
        <dbReference type="ARBA" id="ARBA00023136"/>
    </source>
</evidence>
<dbReference type="FunFam" id="2.60.40.10:FF:000078">
    <property type="entry name" value="Neuronal cell adhesion molecule"/>
    <property type="match status" value="1"/>
</dbReference>
<feature type="compositionally biased region" description="Basic and acidic residues" evidence="17">
    <location>
        <begin position="813"/>
        <end position="824"/>
    </location>
</feature>
<keyword evidence="11" id="KW-1015">Disulfide bond</keyword>
<evidence type="ECO:0000256" key="2">
    <source>
        <dbReference type="ARBA" id="ARBA00004624"/>
    </source>
</evidence>
<dbReference type="RefSeq" id="XP_028264991.1">
    <property type="nucleotide sequence ID" value="XM_028409190.1"/>
</dbReference>
<dbReference type="InterPro" id="IPR013098">
    <property type="entry name" value="Ig_I-set"/>
</dbReference>
<feature type="domain" description="Ig-like" evidence="20">
    <location>
        <begin position="435"/>
        <end position="522"/>
    </location>
</feature>
<comment type="similarity">
    <text evidence="3">Belongs to the immunoglobulin superfamily. L1/neurofascin/NgCAM family.</text>
</comment>
<dbReference type="FunCoup" id="A0A6P7IJN6">
    <property type="interactions" value="83"/>
</dbReference>
<feature type="domain" description="Ig-like" evidence="20">
    <location>
        <begin position="249"/>
        <end position="337"/>
    </location>
</feature>
<keyword evidence="8" id="KW-0130">Cell adhesion</keyword>
<dbReference type="SUPFAM" id="SSF49265">
    <property type="entry name" value="Fibronectin type III"/>
    <property type="match status" value="3"/>
</dbReference>
<feature type="domain" description="Ig-like" evidence="20">
    <location>
        <begin position="55"/>
        <end position="134"/>
    </location>
</feature>
<dbReference type="InterPro" id="IPR007110">
    <property type="entry name" value="Ig-like_dom"/>
</dbReference>
<dbReference type="PANTHER" id="PTHR44170:SF36">
    <property type="entry name" value="L1 CELL ADHESION MOLECULE"/>
    <property type="match status" value="1"/>
</dbReference>
<dbReference type="OrthoDB" id="6244967at2759"/>
<evidence type="ECO:0000256" key="6">
    <source>
        <dbReference type="ARBA" id="ARBA00022729"/>
    </source>
</evidence>
<feature type="region of interest" description="Disordered" evidence="17">
    <location>
        <begin position="927"/>
        <end position="946"/>
    </location>
</feature>
<comment type="function">
    <text evidence="15">Neural cell adhesion molecule involved in the dynamics of cell adhesion and in the generation of transmembrane signals at tyrosine kinase receptors. During brain development, critical in multiple processes, including neuronal migration, axonal growth and fasciculation, and synaptogenesis. In the mature brain, plays a role in the dynamics of neuronal structure and function, including synaptic plasticity.</text>
</comment>
<dbReference type="FunFam" id="2.60.40.10:FF:000028">
    <property type="entry name" value="Neuronal cell adhesion molecule"/>
    <property type="match status" value="1"/>
</dbReference>
<evidence type="ECO:0000256" key="17">
    <source>
        <dbReference type="SAM" id="MobiDB-lite"/>
    </source>
</evidence>
<feature type="signal peptide" evidence="19">
    <location>
        <begin position="1"/>
        <end position="38"/>
    </location>
</feature>
<dbReference type="GO" id="GO:0030426">
    <property type="term" value="C:growth cone"/>
    <property type="evidence" value="ECO:0007669"/>
    <property type="project" value="UniProtKB-SubCell"/>
</dbReference>
<keyword evidence="5 18" id="KW-0812">Transmembrane</keyword>
<evidence type="ECO:0000256" key="15">
    <source>
        <dbReference type="ARBA" id="ARBA00060042"/>
    </source>
</evidence>
<feature type="domain" description="Ig-like" evidence="20">
    <location>
        <begin position="525"/>
        <end position="616"/>
    </location>
</feature>
<gene>
    <name evidence="23" type="primary">LOC114438089</name>
</gene>
<feature type="region of interest" description="Disordered" evidence="17">
    <location>
        <begin position="807"/>
        <end position="828"/>
    </location>
</feature>
<dbReference type="SMART" id="SM00060">
    <property type="entry name" value="FN3"/>
    <property type="match status" value="5"/>
</dbReference>
<evidence type="ECO:0000313" key="22">
    <source>
        <dbReference type="Proteomes" id="UP000515145"/>
    </source>
</evidence>
<dbReference type="Pfam" id="PF00041">
    <property type="entry name" value="fn3"/>
    <property type="match status" value="4"/>
</dbReference>
<feature type="chain" id="PRO_5028086203" description="Neural cell adhesion molecule L1" evidence="19">
    <location>
        <begin position="39"/>
        <end position="1290"/>
    </location>
</feature>
<dbReference type="Pfam" id="PF13927">
    <property type="entry name" value="Ig_3"/>
    <property type="match status" value="3"/>
</dbReference>
<protein>
    <recommendedName>
        <fullName evidence="16">Neural cell adhesion molecule L1</fullName>
    </recommendedName>
</protein>
<keyword evidence="7" id="KW-0677">Repeat</keyword>
<dbReference type="Proteomes" id="UP000515145">
    <property type="component" value="Chromosome 7"/>
</dbReference>
<dbReference type="InterPro" id="IPR013783">
    <property type="entry name" value="Ig-like_fold"/>
</dbReference>
<dbReference type="PANTHER" id="PTHR44170">
    <property type="entry name" value="PROTEIN SIDEKICK"/>
    <property type="match status" value="1"/>
</dbReference>
<reference evidence="23" key="1">
    <citation type="submission" date="2025-08" db="UniProtKB">
        <authorList>
            <consortium name="RefSeq"/>
        </authorList>
    </citation>
    <scope>IDENTIFICATION</scope>
</reference>
<evidence type="ECO:0000313" key="23">
    <source>
        <dbReference type="RefSeq" id="XP_028264991.1"/>
    </source>
</evidence>